<keyword evidence="2" id="KW-0677">Repeat</keyword>
<dbReference type="Pfam" id="PF01344">
    <property type="entry name" value="Kelch_1"/>
    <property type="match status" value="1"/>
</dbReference>
<name>A0AAV0EZE2_9ASTE</name>
<reference evidence="4" key="1">
    <citation type="submission" date="2022-07" db="EMBL/GenBank/DDBJ databases">
        <authorList>
            <person name="Macas J."/>
            <person name="Novak P."/>
            <person name="Neumann P."/>
        </authorList>
    </citation>
    <scope>NUCLEOTIDE SEQUENCE</scope>
</reference>
<dbReference type="EMBL" id="CAMAPF010000949">
    <property type="protein sequence ID" value="CAH9128538.1"/>
    <property type="molecule type" value="Genomic_DNA"/>
</dbReference>
<accession>A0AAV0EZE2</accession>
<dbReference type="PANTHER" id="PTHR46093:SF4">
    <property type="entry name" value="GALACTOSE OXIDASE_KELCH REPEAT SUPERFAMILY PROTEIN"/>
    <property type="match status" value="1"/>
</dbReference>
<keyword evidence="1" id="KW-0880">Kelch repeat</keyword>
<sequence>MGVNNMFGLSRRRTKLGRLKVQLSDAAQGTKSPIRNPKRLSSPRGEAVGNSINESDDSGCHHFTGVSEFNDGASGSSENWMVLSISGEKPIPRFNHSAAVIGNKMVVVGGESGSGLLEDVQVLNFDRFSWTTMSSKLFLSPTNLPLKIPACKGHSLVPWGRKCFWLEGKLTLHVTKFQCGHLTLKLNAGHLWNLRVMCRSRHHTWIGWEESFLF</sequence>
<dbReference type="InterPro" id="IPR006652">
    <property type="entry name" value="Kelch_1"/>
</dbReference>
<dbReference type="InterPro" id="IPR015915">
    <property type="entry name" value="Kelch-typ_b-propeller"/>
</dbReference>
<evidence type="ECO:0000313" key="4">
    <source>
        <dbReference type="EMBL" id="CAH9128538.1"/>
    </source>
</evidence>
<comment type="caution">
    <text evidence="4">The sequence shown here is derived from an EMBL/GenBank/DDBJ whole genome shotgun (WGS) entry which is preliminary data.</text>
</comment>
<dbReference type="Gene3D" id="2.120.10.80">
    <property type="entry name" value="Kelch-type beta propeller"/>
    <property type="match status" value="1"/>
</dbReference>
<organism evidence="4 5">
    <name type="scientific">Cuscuta epithymum</name>
    <dbReference type="NCBI Taxonomy" id="186058"/>
    <lineage>
        <taxon>Eukaryota</taxon>
        <taxon>Viridiplantae</taxon>
        <taxon>Streptophyta</taxon>
        <taxon>Embryophyta</taxon>
        <taxon>Tracheophyta</taxon>
        <taxon>Spermatophyta</taxon>
        <taxon>Magnoliopsida</taxon>
        <taxon>eudicotyledons</taxon>
        <taxon>Gunneridae</taxon>
        <taxon>Pentapetalae</taxon>
        <taxon>asterids</taxon>
        <taxon>lamiids</taxon>
        <taxon>Solanales</taxon>
        <taxon>Convolvulaceae</taxon>
        <taxon>Cuscuteae</taxon>
        <taxon>Cuscuta</taxon>
        <taxon>Cuscuta subgen. Cuscuta</taxon>
    </lineage>
</organism>
<evidence type="ECO:0000256" key="1">
    <source>
        <dbReference type="ARBA" id="ARBA00022441"/>
    </source>
</evidence>
<dbReference type="AlphaFoldDB" id="A0AAV0EZE2"/>
<protein>
    <submittedName>
        <fullName evidence="4">Uncharacterized protein</fullName>
    </submittedName>
</protein>
<proteinExistence type="predicted"/>
<dbReference type="SUPFAM" id="SSF117281">
    <property type="entry name" value="Kelch motif"/>
    <property type="match status" value="1"/>
</dbReference>
<dbReference type="Proteomes" id="UP001152523">
    <property type="component" value="Unassembled WGS sequence"/>
</dbReference>
<gene>
    <name evidence="4" type="ORF">CEPIT_LOCUS29157</name>
</gene>
<evidence type="ECO:0000256" key="3">
    <source>
        <dbReference type="SAM" id="MobiDB-lite"/>
    </source>
</evidence>
<evidence type="ECO:0000313" key="5">
    <source>
        <dbReference type="Proteomes" id="UP001152523"/>
    </source>
</evidence>
<dbReference type="PANTHER" id="PTHR46093">
    <property type="entry name" value="ACYL-COA-BINDING DOMAIN-CONTAINING PROTEIN 5"/>
    <property type="match status" value="1"/>
</dbReference>
<keyword evidence="5" id="KW-1185">Reference proteome</keyword>
<feature type="region of interest" description="Disordered" evidence="3">
    <location>
        <begin position="23"/>
        <end position="54"/>
    </location>
</feature>
<evidence type="ECO:0000256" key="2">
    <source>
        <dbReference type="ARBA" id="ARBA00022737"/>
    </source>
</evidence>